<evidence type="ECO:0000259" key="7">
    <source>
        <dbReference type="PROSITE" id="PS50157"/>
    </source>
</evidence>
<dbReference type="PANTHER" id="PTHR14003:SF26">
    <property type="entry name" value="ZINC FINGER PROTEIN 367"/>
    <property type="match status" value="1"/>
</dbReference>
<keyword evidence="3 5" id="KW-0863">Zinc-finger</keyword>
<dbReference type="InterPro" id="IPR013087">
    <property type="entry name" value="Znf_C2H2_type"/>
</dbReference>
<dbReference type="GeneID" id="107064419"/>
<dbReference type="InterPro" id="IPR036236">
    <property type="entry name" value="Znf_C2H2_sf"/>
</dbReference>
<dbReference type="Pfam" id="PF13912">
    <property type="entry name" value="zf-C2H2_6"/>
    <property type="match status" value="1"/>
</dbReference>
<feature type="domain" description="C2H2-type" evidence="7">
    <location>
        <begin position="123"/>
        <end position="152"/>
    </location>
</feature>
<keyword evidence="4" id="KW-0862">Zinc</keyword>
<dbReference type="SUPFAM" id="SSF57667">
    <property type="entry name" value="beta-beta-alpha zinc fingers"/>
    <property type="match status" value="1"/>
</dbReference>
<dbReference type="PANTHER" id="PTHR14003">
    <property type="entry name" value="TRANSCRIPTIONAL REPRESSOR PROTEIN YY"/>
    <property type="match status" value="1"/>
</dbReference>
<dbReference type="RefSeq" id="XP_015172579.1">
    <property type="nucleotide sequence ID" value="XM_015317093.1"/>
</dbReference>
<accession>A0ABM1HX92</accession>
<keyword evidence="1" id="KW-0479">Metal-binding</keyword>
<dbReference type="Pfam" id="PF00096">
    <property type="entry name" value="zf-C2H2"/>
    <property type="match status" value="1"/>
</dbReference>
<protein>
    <submittedName>
        <fullName evidence="9">Regulatory protein MIG1-like</fullName>
    </submittedName>
</protein>
<dbReference type="PROSITE" id="PS00028">
    <property type="entry name" value="ZINC_FINGER_C2H2_1"/>
    <property type="match status" value="2"/>
</dbReference>
<feature type="compositionally biased region" description="Basic and acidic residues" evidence="6">
    <location>
        <begin position="211"/>
        <end position="227"/>
    </location>
</feature>
<keyword evidence="2" id="KW-0677">Repeat</keyword>
<evidence type="ECO:0000313" key="9">
    <source>
        <dbReference type="RefSeq" id="XP_015172579.1"/>
    </source>
</evidence>
<dbReference type="Gene3D" id="3.30.160.60">
    <property type="entry name" value="Classic Zinc Finger"/>
    <property type="match status" value="2"/>
</dbReference>
<dbReference type="Proteomes" id="UP000694924">
    <property type="component" value="Unplaced"/>
</dbReference>
<dbReference type="PROSITE" id="PS50157">
    <property type="entry name" value="ZINC_FINGER_C2H2_2"/>
    <property type="match status" value="2"/>
</dbReference>
<evidence type="ECO:0000256" key="2">
    <source>
        <dbReference type="ARBA" id="ARBA00022737"/>
    </source>
</evidence>
<feature type="region of interest" description="Disordered" evidence="6">
    <location>
        <begin position="42"/>
        <end position="73"/>
    </location>
</feature>
<evidence type="ECO:0000313" key="8">
    <source>
        <dbReference type="Proteomes" id="UP000694924"/>
    </source>
</evidence>
<dbReference type="SMART" id="SM00355">
    <property type="entry name" value="ZnF_C2H2"/>
    <property type="match status" value="2"/>
</dbReference>
<name>A0ABM1HX92_POLDO</name>
<organism evidence="8 9">
    <name type="scientific">Polistes dominula</name>
    <name type="common">European paper wasp</name>
    <name type="synonym">Vespa dominula</name>
    <dbReference type="NCBI Taxonomy" id="743375"/>
    <lineage>
        <taxon>Eukaryota</taxon>
        <taxon>Metazoa</taxon>
        <taxon>Ecdysozoa</taxon>
        <taxon>Arthropoda</taxon>
        <taxon>Hexapoda</taxon>
        <taxon>Insecta</taxon>
        <taxon>Pterygota</taxon>
        <taxon>Neoptera</taxon>
        <taxon>Endopterygota</taxon>
        <taxon>Hymenoptera</taxon>
        <taxon>Apocrita</taxon>
        <taxon>Aculeata</taxon>
        <taxon>Vespoidea</taxon>
        <taxon>Vespidae</taxon>
        <taxon>Polistinae</taxon>
        <taxon>Polistini</taxon>
        <taxon>Polistes</taxon>
    </lineage>
</organism>
<feature type="region of interest" description="Disordered" evidence="6">
    <location>
        <begin position="1"/>
        <end position="22"/>
    </location>
</feature>
<proteinExistence type="predicted"/>
<evidence type="ECO:0000256" key="5">
    <source>
        <dbReference type="PROSITE-ProRule" id="PRU00042"/>
    </source>
</evidence>
<keyword evidence="8" id="KW-1185">Reference proteome</keyword>
<feature type="domain" description="C2H2-type" evidence="7">
    <location>
        <begin position="95"/>
        <end position="122"/>
    </location>
</feature>
<evidence type="ECO:0000256" key="3">
    <source>
        <dbReference type="ARBA" id="ARBA00022771"/>
    </source>
</evidence>
<evidence type="ECO:0000256" key="4">
    <source>
        <dbReference type="ARBA" id="ARBA00022833"/>
    </source>
</evidence>
<feature type="region of interest" description="Disordered" evidence="6">
    <location>
        <begin position="327"/>
        <end position="351"/>
    </location>
</feature>
<sequence length="609" mass="68783">MELQTSNSRSFDDSLTGTPSFSDQTLYPWNWSEEARNIALSPSNSCSSPEYREKSISMAKGRSKADSRISSRRGRPRADVLSFLVQQGIRSGSHIKCSYCNRVFPREKSLQAHLRTHTGERPYLCDHPGCSRRFTQSGQLKTHQRLHTGEQPFKCSTEGCERRFTHANRHCPQHPEASLIRCNRNASRSVPRISALSHEIPRRFQRVNTSSRREERTLPTTSVEHKTKNSGADMKKPKSRKSLIMDDVVGGQNNLNCAVQKQQSHSAGSQDCQHYDKPNENLACNSLRSLESGSKLALKSSTSTLASSPLIPKKHWLQVSRREQEQELAKPISRGNNTNNTLTTSGAMNNKVMNFDEPSTSSSCSQMEWEQSYAASTSALCRKSSNELIQLTNITPPSKQFANLNLNKQSSDMMQQEIKENIKTECAAASETFWPVNKHLKYSASSDMMQQEMKENINAEGAAALETFWPENNHFKYNEAPILQDRQNMINEYNKKTCNKNINEDHITTSIHKYPTSSKPILNETRPTVLMYRASNNIKEKKYKSEVSSPVDCNMEDNNEENVTATEQKIPDELVGAAVALMQLAATTNEMANYRHETIDQCASSVNYY</sequence>
<reference evidence="9" key="1">
    <citation type="submission" date="2025-08" db="UniProtKB">
        <authorList>
            <consortium name="RefSeq"/>
        </authorList>
    </citation>
    <scope>IDENTIFICATION</scope>
    <source>
        <tissue evidence="9">Whole body</tissue>
    </source>
</reference>
<evidence type="ECO:0000256" key="1">
    <source>
        <dbReference type="ARBA" id="ARBA00022723"/>
    </source>
</evidence>
<gene>
    <name evidence="9" type="primary">LOC107064419</name>
</gene>
<evidence type="ECO:0000256" key="6">
    <source>
        <dbReference type="SAM" id="MobiDB-lite"/>
    </source>
</evidence>
<feature type="region of interest" description="Disordered" evidence="6">
    <location>
        <begin position="202"/>
        <end position="239"/>
    </location>
</feature>